<dbReference type="InterPro" id="IPR036259">
    <property type="entry name" value="MFS_trans_sf"/>
</dbReference>
<feature type="transmembrane region" description="Helical" evidence="6">
    <location>
        <begin position="264"/>
        <end position="282"/>
    </location>
</feature>
<comment type="subcellular location">
    <subcellularLocation>
        <location evidence="1">Cell membrane</location>
        <topology evidence="1">Multi-pass membrane protein</topology>
    </subcellularLocation>
</comment>
<dbReference type="Gene3D" id="1.20.1250.20">
    <property type="entry name" value="MFS general substrate transporter like domains"/>
    <property type="match status" value="2"/>
</dbReference>
<keyword evidence="2" id="KW-0813">Transport</keyword>
<dbReference type="PANTHER" id="PTHR23523:SF2">
    <property type="entry name" value="2-NITROIMIDAZOLE TRANSPORTER"/>
    <property type="match status" value="1"/>
</dbReference>
<feature type="transmembrane region" description="Helical" evidence="6">
    <location>
        <begin position="193"/>
        <end position="214"/>
    </location>
</feature>
<dbReference type="PROSITE" id="PS50850">
    <property type="entry name" value="MFS"/>
    <property type="match status" value="1"/>
</dbReference>
<dbReference type="EMBL" id="SWLG01000010">
    <property type="protein sequence ID" value="TLS36562.1"/>
    <property type="molecule type" value="Genomic_DNA"/>
</dbReference>
<dbReference type="InterPro" id="IPR052524">
    <property type="entry name" value="MFS_Cyanate_Porter"/>
</dbReference>
<keyword evidence="9" id="KW-1185">Reference proteome</keyword>
<evidence type="ECO:0000256" key="4">
    <source>
        <dbReference type="ARBA" id="ARBA00022989"/>
    </source>
</evidence>
<keyword evidence="5 6" id="KW-0472">Membrane</keyword>
<dbReference type="AlphaFoldDB" id="A0A5R9EZ36"/>
<feature type="transmembrane region" description="Helical" evidence="6">
    <location>
        <begin position="119"/>
        <end position="140"/>
    </location>
</feature>
<feature type="transmembrane region" description="Helical" evidence="6">
    <location>
        <begin position="234"/>
        <end position="252"/>
    </location>
</feature>
<sequence>MAGIIFVAFNLRPAITSVGPLIGLIRDETGISNSTAGLLTTLPLVAFALMSAFVPRIAQRLGSEWSILLGLCLLGTGIVARSAGMLPPLFMGTVLIGLGVGLCNVLLPGMVKEKFPNKVGLMTGLYTFSMGIWAGFAPGFSVPLAENMGLGWRLSLGVWVIMIVVAIVVWIPQLRVRNKKSESPPVSAPGVSVWNSPIAWQVTLFMGLQSMVYFSATTWLPEILHSQGRDIADAGWMVTVLQFSGLPANFIIPLLADRLSNQKWIAFGIGAFCFSGLLGLLAGSSMVIANISIILLGIGLGAAISHSLTLISLRARNARQAASLSGMAQCVGYLLAAVGPILIGSLYDLFHSWTIPLLFLMVITFIFTVSGMGAGRDRFVLEEKRDYQKRNATSTIA</sequence>
<keyword evidence="4 6" id="KW-1133">Transmembrane helix</keyword>
<feature type="transmembrane region" description="Helical" evidence="6">
    <location>
        <begin position="152"/>
        <end position="172"/>
    </location>
</feature>
<evidence type="ECO:0000256" key="3">
    <source>
        <dbReference type="ARBA" id="ARBA00022692"/>
    </source>
</evidence>
<feature type="transmembrane region" description="Helical" evidence="6">
    <location>
        <begin position="288"/>
        <end position="311"/>
    </location>
</feature>
<evidence type="ECO:0000313" key="8">
    <source>
        <dbReference type="EMBL" id="TLS36562.1"/>
    </source>
</evidence>
<dbReference type="SUPFAM" id="SSF103473">
    <property type="entry name" value="MFS general substrate transporter"/>
    <property type="match status" value="1"/>
</dbReference>
<dbReference type="OrthoDB" id="9797740at2"/>
<feature type="transmembrane region" description="Helical" evidence="6">
    <location>
        <begin position="89"/>
        <end position="107"/>
    </location>
</feature>
<protein>
    <submittedName>
        <fullName evidence="8">MFS transporter</fullName>
    </submittedName>
</protein>
<feature type="transmembrane region" description="Helical" evidence="6">
    <location>
        <begin position="36"/>
        <end position="54"/>
    </location>
</feature>
<name>A0A5R9EZ36_9BACL</name>
<evidence type="ECO:0000256" key="5">
    <source>
        <dbReference type="ARBA" id="ARBA00023136"/>
    </source>
</evidence>
<keyword evidence="3 6" id="KW-0812">Transmembrane</keyword>
<dbReference type="InterPro" id="IPR020846">
    <property type="entry name" value="MFS_dom"/>
</dbReference>
<dbReference type="PANTHER" id="PTHR23523">
    <property type="match status" value="1"/>
</dbReference>
<dbReference type="Pfam" id="PF07690">
    <property type="entry name" value="MFS_1"/>
    <property type="match status" value="1"/>
</dbReference>
<evidence type="ECO:0000256" key="1">
    <source>
        <dbReference type="ARBA" id="ARBA00004651"/>
    </source>
</evidence>
<evidence type="ECO:0000259" key="7">
    <source>
        <dbReference type="PROSITE" id="PS50850"/>
    </source>
</evidence>
<feature type="domain" description="Major facilitator superfamily (MFS) profile" evidence="7">
    <location>
        <begin position="195"/>
        <end position="397"/>
    </location>
</feature>
<feature type="transmembrane region" description="Helical" evidence="6">
    <location>
        <begin position="353"/>
        <end position="375"/>
    </location>
</feature>
<dbReference type="GO" id="GO:0005886">
    <property type="term" value="C:plasma membrane"/>
    <property type="evidence" value="ECO:0007669"/>
    <property type="project" value="UniProtKB-SubCell"/>
</dbReference>
<dbReference type="InterPro" id="IPR011701">
    <property type="entry name" value="MFS"/>
</dbReference>
<proteinExistence type="predicted"/>
<evidence type="ECO:0000313" key="9">
    <source>
        <dbReference type="Proteomes" id="UP000308230"/>
    </source>
</evidence>
<reference evidence="8 9" key="1">
    <citation type="submission" date="2019-04" db="EMBL/GenBank/DDBJ databases">
        <title>Bacillus caeni sp. nov., a bacterium isolated from mangrove sediment.</title>
        <authorList>
            <person name="Huang H."/>
            <person name="Mo K."/>
            <person name="Hu Y."/>
        </authorList>
    </citation>
    <scope>NUCLEOTIDE SEQUENCE [LARGE SCALE GENOMIC DNA]</scope>
    <source>
        <strain evidence="8 9">HB172195</strain>
    </source>
</reference>
<dbReference type="Proteomes" id="UP000308230">
    <property type="component" value="Unassembled WGS sequence"/>
</dbReference>
<feature type="transmembrane region" description="Helical" evidence="6">
    <location>
        <begin position="323"/>
        <end position="347"/>
    </location>
</feature>
<evidence type="ECO:0000256" key="2">
    <source>
        <dbReference type="ARBA" id="ARBA00022448"/>
    </source>
</evidence>
<feature type="transmembrane region" description="Helical" evidence="6">
    <location>
        <begin position="66"/>
        <end position="83"/>
    </location>
</feature>
<evidence type="ECO:0000256" key="6">
    <source>
        <dbReference type="SAM" id="Phobius"/>
    </source>
</evidence>
<organism evidence="8 9">
    <name type="scientific">Exobacillus caeni</name>
    <dbReference type="NCBI Taxonomy" id="2574798"/>
    <lineage>
        <taxon>Bacteria</taxon>
        <taxon>Bacillati</taxon>
        <taxon>Bacillota</taxon>
        <taxon>Bacilli</taxon>
        <taxon>Bacillales</taxon>
        <taxon>Guptibacillaceae</taxon>
        <taxon>Exobacillus</taxon>
    </lineage>
</organism>
<comment type="caution">
    <text evidence="8">The sequence shown here is derived from an EMBL/GenBank/DDBJ whole genome shotgun (WGS) entry which is preliminary data.</text>
</comment>
<dbReference type="CDD" id="cd17339">
    <property type="entry name" value="MFS_NIMT_CynX_like"/>
    <property type="match status" value="1"/>
</dbReference>
<dbReference type="GO" id="GO:0022857">
    <property type="term" value="F:transmembrane transporter activity"/>
    <property type="evidence" value="ECO:0007669"/>
    <property type="project" value="InterPro"/>
</dbReference>
<accession>A0A5R9EZ36</accession>
<gene>
    <name evidence="8" type="ORF">FCL54_14850</name>
</gene>